<sequence>MAEAAALSLAPTDARWRVALMAGLLASAGLPLYVHLPRFVAALGLPLASVGGILLALRVLDFVQDPLLGRLVDRMRSRAGGLAALALLSLGGGFAAVFAAQPGLWLMATGLVVLFTAYSLGTILLYALSVEIAASREAGPHLNLAAWRESGALVGVLVASVLPAFLAAGIGLRAGYAAFGIVMALAPLVVWWAARPLWAGIAPRAAAPPALRPLIAAGGGWLLALALLNVLPVAVTATLFLFFVEDHLRLGPLAGAYLAGFFLAAAVAAPGWAALARRFGTRPVLAAAMLLAIAAFGWAAVLPAGAAWRFGAVTLGSGAAVGAELVLLPALFAALLARHDLPEGLAFGLWSFAGKLALALAAALVLPVLSLAGYVPGTAPDPAAARALVLGYAVLPCLLKLLALGLLLALPRKVF</sequence>
<dbReference type="SUPFAM" id="SSF103473">
    <property type="entry name" value="MFS general substrate transporter"/>
    <property type="match status" value="1"/>
</dbReference>
<dbReference type="AlphaFoldDB" id="A0A1M5ANM7"/>
<evidence type="ECO:0000256" key="4">
    <source>
        <dbReference type="ARBA" id="ARBA00023136"/>
    </source>
</evidence>
<feature type="transmembrane region" description="Helical" evidence="5">
    <location>
        <begin position="287"/>
        <end position="308"/>
    </location>
</feature>
<evidence type="ECO:0000256" key="2">
    <source>
        <dbReference type="ARBA" id="ARBA00022692"/>
    </source>
</evidence>
<evidence type="ECO:0000256" key="5">
    <source>
        <dbReference type="SAM" id="Phobius"/>
    </source>
</evidence>
<dbReference type="GO" id="GO:0005886">
    <property type="term" value="C:plasma membrane"/>
    <property type="evidence" value="ECO:0007669"/>
    <property type="project" value="TreeGrafter"/>
</dbReference>
<evidence type="ECO:0000313" key="7">
    <source>
        <dbReference type="EMBL" id="SHF31860.1"/>
    </source>
</evidence>
<comment type="similarity">
    <text evidence="1">Belongs to the sodium:galactoside symporter (TC 2.A.2) family.</text>
</comment>
<gene>
    <name evidence="7" type="ORF">SAMN05444279_12727</name>
</gene>
<name>A0A1M5ANM7_9RHOB</name>
<dbReference type="GO" id="GO:0015293">
    <property type="term" value="F:symporter activity"/>
    <property type="evidence" value="ECO:0007669"/>
    <property type="project" value="InterPro"/>
</dbReference>
<dbReference type="Gene3D" id="1.20.1250.20">
    <property type="entry name" value="MFS general substrate transporter like domains"/>
    <property type="match status" value="2"/>
</dbReference>
<dbReference type="PANTHER" id="PTHR11328:SF24">
    <property type="entry name" value="MAJOR FACILITATOR SUPERFAMILY (MFS) PROFILE DOMAIN-CONTAINING PROTEIN"/>
    <property type="match status" value="1"/>
</dbReference>
<feature type="transmembrane region" description="Helical" evidence="5">
    <location>
        <begin position="150"/>
        <end position="170"/>
    </location>
</feature>
<dbReference type="InterPro" id="IPR036259">
    <property type="entry name" value="MFS_trans_sf"/>
</dbReference>
<dbReference type="InterPro" id="IPR020846">
    <property type="entry name" value="MFS_dom"/>
</dbReference>
<feature type="transmembrane region" description="Helical" evidence="5">
    <location>
        <begin position="40"/>
        <end position="60"/>
    </location>
</feature>
<keyword evidence="8" id="KW-1185">Reference proteome</keyword>
<feature type="transmembrane region" description="Helical" evidence="5">
    <location>
        <begin position="349"/>
        <end position="375"/>
    </location>
</feature>
<feature type="transmembrane region" description="Helical" evidence="5">
    <location>
        <begin position="314"/>
        <end position="337"/>
    </location>
</feature>
<dbReference type="PANTHER" id="PTHR11328">
    <property type="entry name" value="MAJOR FACILITATOR SUPERFAMILY DOMAIN-CONTAINING PROTEIN"/>
    <property type="match status" value="1"/>
</dbReference>
<evidence type="ECO:0000256" key="1">
    <source>
        <dbReference type="ARBA" id="ARBA00009617"/>
    </source>
</evidence>
<protein>
    <submittedName>
        <fullName evidence="7">Na+/melibiose symporter</fullName>
    </submittedName>
</protein>
<feature type="transmembrane region" description="Helical" evidence="5">
    <location>
        <begin position="176"/>
        <end position="194"/>
    </location>
</feature>
<feature type="transmembrane region" description="Helical" evidence="5">
    <location>
        <begin position="81"/>
        <end position="99"/>
    </location>
</feature>
<reference evidence="7 8" key="1">
    <citation type="submission" date="2016-11" db="EMBL/GenBank/DDBJ databases">
        <authorList>
            <person name="Varghese N."/>
            <person name="Submissions S."/>
        </authorList>
    </citation>
    <scope>NUCLEOTIDE SEQUENCE [LARGE SCALE GENOMIC DNA]</scope>
    <source>
        <strain evidence="7 8">DSM 29341</strain>
    </source>
</reference>
<evidence type="ECO:0000313" key="8">
    <source>
        <dbReference type="Proteomes" id="UP000325134"/>
    </source>
</evidence>
<keyword evidence="3 5" id="KW-1133">Transmembrane helix</keyword>
<feature type="transmembrane region" description="Helical" evidence="5">
    <location>
        <begin position="214"/>
        <end position="244"/>
    </location>
</feature>
<proteinExistence type="inferred from homology"/>
<feature type="transmembrane region" description="Helical" evidence="5">
    <location>
        <begin position="105"/>
        <end position="129"/>
    </location>
</feature>
<organism evidence="7 8">
    <name type="scientific">Ruegeria intermedia</name>
    <dbReference type="NCBI Taxonomy" id="996115"/>
    <lineage>
        <taxon>Bacteria</taxon>
        <taxon>Pseudomonadati</taxon>
        <taxon>Pseudomonadota</taxon>
        <taxon>Alphaproteobacteria</taxon>
        <taxon>Rhodobacterales</taxon>
        <taxon>Roseobacteraceae</taxon>
        <taxon>Ruegeria</taxon>
    </lineage>
</organism>
<keyword evidence="2 5" id="KW-0812">Transmembrane</keyword>
<accession>A0A1M5ANM7</accession>
<dbReference type="PROSITE" id="PS50850">
    <property type="entry name" value="MFS"/>
    <property type="match status" value="1"/>
</dbReference>
<dbReference type="RefSeq" id="WP_223162540.1">
    <property type="nucleotide sequence ID" value="NZ_FQVK01000027.1"/>
</dbReference>
<feature type="transmembrane region" description="Helical" evidence="5">
    <location>
        <begin position="387"/>
        <end position="410"/>
    </location>
</feature>
<dbReference type="EMBL" id="FQVK01000027">
    <property type="protein sequence ID" value="SHF31860.1"/>
    <property type="molecule type" value="Genomic_DNA"/>
</dbReference>
<dbReference type="Pfam" id="PF13347">
    <property type="entry name" value="MFS_2"/>
    <property type="match status" value="2"/>
</dbReference>
<evidence type="ECO:0000256" key="3">
    <source>
        <dbReference type="ARBA" id="ARBA00022989"/>
    </source>
</evidence>
<evidence type="ECO:0000259" key="6">
    <source>
        <dbReference type="PROSITE" id="PS50850"/>
    </source>
</evidence>
<dbReference type="Proteomes" id="UP000325134">
    <property type="component" value="Unassembled WGS sequence"/>
</dbReference>
<keyword evidence="4 5" id="KW-0472">Membrane</keyword>
<dbReference type="GO" id="GO:0008643">
    <property type="term" value="P:carbohydrate transport"/>
    <property type="evidence" value="ECO:0007669"/>
    <property type="project" value="InterPro"/>
</dbReference>
<feature type="transmembrane region" description="Helical" evidence="5">
    <location>
        <begin position="256"/>
        <end position="275"/>
    </location>
</feature>
<dbReference type="InterPro" id="IPR039672">
    <property type="entry name" value="MFS_2"/>
</dbReference>
<feature type="domain" description="Major facilitator superfamily (MFS) profile" evidence="6">
    <location>
        <begin position="213"/>
        <end position="415"/>
    </location>
</feature>